<proteinExistence type="predicted"/>
<keyword evidence="1" id="KW-0812">Transmembrane</keyword>
<dbReference type="EMBL" id="CADCTG010000193">
    <property type="protein sequence ID" value="CAA9259569.1"/>
    <property type="molecule type" value="Genomic_DNA"/>
</dbReference>
<feature type="transmembrane region" description="Helical" evidence="1">
    <location>
        <begin position="96"/>
        <end position="119"/>
    </location>
</feature>
<keyword evidence="1" id="KW-1133">Transmembrane helix</keyword>
<dbReference type="InterPro" id="IPR018719">
    <property type="entry name" value="DUF2243_membrane"/>
</dbReference>
<keyword evidence="1" id="KW-0472">Membrane</keyword>
<feature type="transmembrane region" description="Helical" evidence="1">
    <location>
        <begin position="131"/>
        <end position="151"/>
    </location>
</feature>
<feature type="transmembrane region" description="Helical" evidence="1">
    <location>
        <begin position="15"/>
        <end position="38"/>
    </location>
</feature>
<organism evidence="2">
    <name type="scientific">uncultured Acetobacteraceae bacterium</name>
    <dbReference type="NCBI Taxonomy" id="169975"/>
    <lineage>
        <taxon>Bacteria</taxon>
        <taxon>Pseudomonadati</taxon>
        <taxon>Pseudomonadota</taxon>
        <taxon>Alphaproteobacteria</taxon>
        <taxon>Acetobacterales</taxon>
        <taxon>Acetobacteraceae</taxon>
        <taxon>environmental samples</taxon>
    </lineage>
</organism>
<accession>A0A6J4ISG9</accession>
<protein>
    <recommendedName>
        <fullName evidence="3">DUF2243 domain-containing protein</fullName>
    </recommendedName>
</protein>
<evidence type="ECO:0000256" key="1">
    <source>
        <dbReference type="SAM" id="Phobius"/>
    </source>
</evidence>
<dbReference type="AlphaFoldDB" id="A0A6J4ISG9"/>
<name>A0A6J4ISG9_9PROT</name>
<evidence type="ECO:0000313" key="2">
    <source>
        <dbReference type="EMBL" id="CAA9259569.1"/>
    </source>
</evidence>
<evidence type="ECO:0008006" key="3">
    <source>
        <dbReference type="Google" id="ProtNLM"/>
    </source>
</evidence>
<feature type="transmembrane region" description="Helical" evidence="1">
    <location>
        <begin position="171"/>
        <end position="189"/>
    </location>
</feature>
<gene>
    <name evidence="2" type="ORF">AVDCRST_MAG08-2615</name>
</gene>
<reference evidence="2" key="1">
    <citation type="submission" date="2020-02" db="EMBL/GenBank/DDBJ databases">
        <authorList>
            <person name="Meier V. D."/>
        </authorList>
    </citation>
    <scope>NUCLEOTIDE SEQUENCE</scope>
    <source>
        <strain evidence="2">AVDCRST_MAG08</strain>
    </source>
</reference>
<feature type="transmembrane region" description="Helical" evidence="1">
    <location>
        <begin position="59"/>
        <end position="81"/>
    </location>
</feature>
<dbReference type="Pfam" id="PF10002">
    <property type="entry name" value="DUF2243"/>
    <property type="match status" value="1"/>
</dbReference>
<sequence>MDPSSPTPPAGRGPAFAAGVLGFALGGFFDGIMLHQVLQWHHFLSLVPGEALRDIRAQILADGLFHVAVYAVAALGLWLLWRARGGLGTADGRRLLGAALLGFGAWQAVDVAGFHWVVGIHRIRVDVPDPLLWDLGWLAVVGLPPLLAGLWLRRSAPDGPAAPGGGGHGRAAAAMLALSVLGAAPWASLPPPGATTALVLFRPGLGLEGAFAAVAAADGRVVWADASGGLLAVELGPEASAWRLYRHGALLVGTSGPAAGCLAWTKV</sequence>